<dbReference type="RefSeq" id="WP_141177118.1">
    <property type="nucleotide sequence ID" value="NZ_JBHUFX010000034.1"/>
</dbReference>
<sequence length="216" mass="24964">MLAWLDLRNDLVFNKIPPAKYRYYLDSALAFGEQAAARLNGQDIRQLCAQHQIAIEIKKDDGLFFTVQFRAQFEYSEKLSRRKITLYQPSLESLLAGCASVGLVMSLDTIIDIHLAHEFFHFLEYQQRPVSASLEKVCNVAIGPFRRYSTVGATSEIAAHRFCQRFHQLDYYPSYYDFLWLAHSGKQTQWENERCFAEAWQEMLAFGLTPQADACL</sequence>
<reference evidence="1 2" key="1">
    <citation type="submission" date="2019-06" db="EMBL/GenBank/DDBJ databases">
        <authorList>
            <person name="Yang Y."/>
        </authorList>
    </citation>
    <scope>NUCLEOTIDE SEQUENCE [LARGE SCALE GENOMIC DNA]</scope>
    <source>
        <strain evidence="1 2">BIT-26</strain>
    </source>
</reference>
<dbReference type="AlphaFoldDB" id="A0A506V5X8"/>
<dbReference type="OrthoDB" id="1842465at2"/>
<comment type="caution">
    <text evidence="1">The sequence shown here is derived from an EMBL/GenBank/DDBJ whole genome shotgun (WGS) entry which is preliminary data.</text>
</comment>
<evidence type="ECO:0000313" key="1">
    <source>
        <dbReference type="EMBL" id="TPW40956.1"/>
    </source>
</evidence>
<name>A0A506V5X8_9GAMM</name>
<keyword evidence="2" id="KW-1185">Reference proteome</keyword>
<dbReference type="Proteomes" id="UP000319523">
    <property type="component" value="Unassembled WGS sequence"/>
</dbReference>
<gene>
    <name evidence="1" type="ORF">FKM52_15765</name>
</gene>
<protein>
    <submittedName>
        <fullName evidence="1">Uncharacterized protein</fullName>
    </submittedName>
</protein>
<dbReference type="EMBL" id="VHQI01000010">
    <property type="protein sequence ID" value="TPW40956.1"/>
    <property type="molecule type" value="Genomic_DNA"/>
</dbReference>
<evidence type="ECO:0000313" key="2">
    <source>
        <dbReference type="Proteomes" id="UP000319523"/>
    </source>
</evidence>
<organism evidence="1 2">
    <name type="scientific">Mixta tenebrionis</name>
    <dbReference type="NCBI Taxonomy" id="2562439"/>
    <lineage>
        <taxon>Bacteria</taxon>
        <taxon>Pseudomonadati</taxon>
        <taxon>Pseudomonadota</taxon>
        <taxon>Gammaproteobacteria</taxon>
        <taxon>Enterobacterales</taxon>
        <taxon>Erwiniaceae</taxon>
        <taxon>Mixta</taxon>
    </lineage>
</organism>
<proteinExistence type="predicted"/>
<accession>A0A506V5X8</accession>